<evidence type="ECO:0000256" key="1">
    <source>
        <dbReference type="SAM" id="Phobius"/>
    </source>
</evidence>
<feature type="transmembrane region" description="Helical" evidence="1">
    <location>
        <begin position="114"/>
        <end position="134"/>
    </location>
</feature>
<dbReference type="InterPro" id="IPR018750">
    <property type="entry name" value="DUF2306_membrane"/>
</dbReference>
<feature type="transmembrane region" description="Helical" evidence="1">
    <location>
        <begin position="305"/>
        <end position="328"/>
    </location>
</feature>
<feature type="transmembrane region" description="Helical" evidence="1">
    <location>
        <begin position="146"/>
        <end position="166"/>
    </location>
</feature>
<organism evidence="2 3">
    <name type="scientific">Phlyctema vagabunda</name>
    <dbReference type="NCBI Taxonomy" id="108571"/>
    <lineage>
        <taxon>Eukaryota</taxon>
        <taxon>Fungi</taxon>
        <taxon>Dikarya</taxon>
        <taxon>Ascomycota</taxon>
        <taxon>Pezizomycotina</taxon>
        <taxon>Leotiomycetes</taxon>
        <taxon>Helotiales</taxon>
        <taxon>Dermateaceae</taxon>
        <taxon>Phlyctema</taxon>
    </lineage>
</organism>
<comment type="caution">
    <text evidence="2">The sequence shown here is derived from an EMBL/GenBank/DDBJ whole genome shotgun (WGS) entry which is preliminary data.</text>
</comment>
<proteinExistence type="predicted"/>
<evidence type="ECO:0000313" key="2">
    <source>
        <dbReference type="EMBL" id="KAL3426472.1"/>
    </source>
</evidence>
<evidence type="ECO:0000313" key="3">
    <source>
        <dbReference type="Proteomes" id="UP001629113"/>
    </source>
</evidence>
<feature type="transmembrane region" description="Helical" evidence="1">
    <location>
        <begin position="178"/>
        <end position="198"/>
    </location>
</feature>
<feature type="transmembrane region" description="Helical" evidence="1">
    <location>
        <begin position="57"/>
        <end position="76"/>
    </location>
</feature>
<dbReference type="Pfam" id="PF10067">
    <property type="entry name" value="DUF2306"/>
    <property type="match status" value="1"/>
</dbReference>
<protein>
    <submittedName>
        <fullName evidence="2">Uncharacterized protein</fullName>
    </submittedName>
</protein>
<keyword evidence="1" id="KW-0812">Transmembrane</keyword>
<keyword evidence="3" id="KW-1185">Reference proteome</keyword>
<name>A0ABR4PTK0_9HELO</name>
<dbReference type="Proteomes" id="UP001629113">
    <property type="component" value="Unassembled WGS sequence"/>
</dbReference>
<dbReference type="EMBL" id="JBFCZG010000002">
    <property type="protein sequence ID" value="KAL3426472.1"/>
    <property type="molecule type" value="Genomic_DNA"/>
</dbReference>
<accession>A0ABR4PTK0</accession>
<keyword evidence="1" id="KW-0472">Membrane</keyword>
<feature type="transmembrane region" description="Helical" evidence="1">
    <location>
        <begin position="210"/>
        <end position="234"/>
    </location>
</feature>
<sequence>MSNDTTLKAAESGLHLSIQSGSQTSSVEKRNRLSFRFFKRKYQTIYEYLEFTRGYKFMLFFLFGGTLFAFSIQRLTYLDIENRFCPAVPSLVGNTGEASMCYWVKNFTQYKVGILLHLATILPACILGVVQFLPIVRHKWLLYHRIAGYIIICLITVSNVGYLLLADIAEGGDLPTQTFLGLLALVVTTMLCLAIYNIKKLQIDQHRNWMLRVFIYMGFVITQRVLLVIIPLILTTWPSIDRQALLSCREIQWLYFGNETMLYTNYPACLPENLIFAPHGKVLVDPKLGSAPDTDRARDAAAFNVAFSTAGFLAIVFHAFIAELYITLTPKTAAMLREVSYRKQSERGWKNAGSAGLVAERLGDSEPWNTPR</sequence>
<keyword evidence="1" id="KW-1133">Transmembrane helix</keyword>
<reference evidence="2 3" key="1">
    <citation type="submission" date="2024-06" db="EMBL/GenBank/DDBJ databases">
        <title>Complete genome of Phlyctema vagabunda strain 19-DSS-EL-015.</title>
        <authorList>
            <person name="Fiorenzani C."/>
        </authorList>
    </citation>
    <scope>NUCLEOTIDE SEQUENCE [LARGE SCALE GENOMIC DNA]</scope>
    <source>
        <strain evidence="2 3">19-DSS-EL-015</strain>
    </source>
</reference>
<gene>
    <name evidence="2" type="ORF">PVAG01_03263</name>
</gene>